<sequence length="193" mass="20963">MKTLDRPLDQDEAAFADFAEITDWHAIAGPNNDASGPDVVRAIVQRVTAATDWKPWPLAPGEKIDRAVASWGFTTKRGSTIIVFPGMAFADAPDSGWCAYQLGPDDTAEAEAGLDAHWPDHVALARKYFGEPVYVSDDSNPNFLDEWGPGAGADKRHLATWPLNGAHLRLFTTKPSRDPLTAAVGVNYAIYID</sequence>
<evidence type="ECO:0000313" key="2">
    <source>
        <dbReference type="Proteomes" id="UP000292695"/>
    </source>
</evidence>
<accession>A0A4R0J5P9</accession>
<dbReference type="EMBL" id="SJKA01000002">
    <property type="protein sequence ID" value="TCC39656.1"/>
    <property type="molecule type" value="Genomic_DNA"/>
</dbReference>
<dbReference type="RefSeq" id="WP_131285759.1">
    <property type="nucleotide sequence ID" value="NZ_SJKA01000002.1"/>
</dbReference>
<evidence type="ECO:0000313" key="1">
    <source>
        <dbReference type="EMBL" id="TCC39656.1"/>
    </source>
</evidence>
<dbReference type="OrthoDB" id="3816874at2"/>
<keyword evidence="2" id="KW-1185">Reference proteome</keyword>
<name>A0A4R0J5P9_9ACTN</name>
<protein>
    <submittedName>
        <fullName evidence="1">Uncharacterized protein</fullName>
    </submittedName>
</protein>
<comment type="caution">
    <text evidence="1">The sequence shown here is derived from an EMBL/GenBank/DDBJ whole genome shotgun (WGS) entry which is preliminary data.</text>
</comment>
<dbReference type="Proteomes" id="UP000292695">
    <property type="component" value="Unassembled WGS sequence"/>
</dbReference>
<reference evidence="1 2" key="1">
    <citation type="submission" date="2019-02" db="EMBL/GenBank/DDBJ databases">
        <title>Kribbella capetownensis sp. nov. and Kribbella speibonae sp. nov., isolated from soil.</title>
        <authorList>
            <person name="Curtis S.M."/>
            <person name="Norton I."/>
            <person name="Everest G.J."/>
            <person name="Meyers P.R."/>
        </authorList>
    </citation>
    <scope>NUCLEOTIDE SEQUENCE [LARGE SCALE GENOMIC DNA]</scope>
    <source>
        <strain evidence="1 2">DSM 27082</strain>
    </source>
</reference>
<dbReference type="AlphaFoldDB" id="A0A4R0J5P9"/>
<organism evidence="1 2">
    <name type="scientific">Kribbella sindirgiensis</name>
    <dbReference type="NCBI Taxonomy" id="1124744"/>
    <lineage>
        <taxon>Bacteria</taxon>
        <taxon>Bacillati</taxon>
        <taxon>Actinomycetota</taxon>
        <taxon>Actinomycetes</taxon>
        <taxon>Propionibacteriales</taxon>
        <taxon>Kribbellaceae</taxon>
        <taxon>Kribbella</taxon>
    </lineage>
</organism>
<gene>
    <name evidence="1" type="ORF">E0H50_06975</name>
</gene>
<proteinExistence type="predicted"/>